<proteinExistence type="inferred from homology"/>
<evidence type="ECO:0000313" key="15">
    <source>
        <dbReference type="Proteomes" id="UP000028761"/>
    </source>
</evidence>
<reference evidence="14" key="2">
    <citation type="submission" date="2025-08" db="UniProtKB">
        <authorList>
            <consortium name="Ensembl"/>
        </authorList>
    </citation>
    <scope>IDENTIFICATION</scope>
</reference>
<evidence type="ECO:0000256" key="10">
    <source>
        <dbReference type="ARBA" id="ARBA00026036"/>
    </source>
</evidence>
<comment type="subcellular location">
    <subcellularLocation>
        <location evidence="2">Cytoplasm</location>
        <location evidence="2">Cytoskeleton</location>
        <location evidence="2">Microtubule organizing center</location>
        <location evidence="2">Centrosome</location>
    </subcellularLocation>
    <subcellularLocation>
        <location evidence="1">Cytoplasm</location>
        <location evidence="1">Cytoskeleton</location>
        <location evidence="1">Spindle</location>
    </subcellularLocation>
    <subcellularLocation>
        <location evidence="3">Cytoplasm</location>
        <location evidence="3">Perinuclear region</location>
    </subcellularLocation>
</comment>
<dbReference type="InterPro" id="IPR001058">
    <property type="entry name" value="Synuclein"/>
</dbReference>
<accession>A0A8I5R1R9</accession>
<evidence type="ECO:0000313" key="14">
    <source>
        <dbReference type="Ensembl" id="ENSPANP00000056917.1"/>
    </source>
</evidence>
<dbReference type="GO" id="GO:0048488">
    <property type="term" value="P:synaptic vesicle endocytosis"/>
    <property type="evidence" value="ECO:0007669"/>
    <property type="project" value="TreeGrafter"/>
</dbReference>
<comment type="similarity">
    <text evidence="4 12">Belongs to the synuclein family.</text>
</comment>
<feature type="region of interest" description="Disordered" evidence="13">
    <location>
        <begin position="44"/>
        <end position="63"/>
    </location>
</feature>
<evidence type="ECO:0000256" key="12">
    <source>
        <dbReference type="RuleBase" id="RU361225"/>
    </source>
</evidence>
<dbReference type="AlphaFoldDB" id="A0A8I5R1R9"/>
<comment type="subunit">
    <text evidence="10">May be a centrosome-associated protein. Interacts with MYOC; affects its secretion and its aggregation.</text>
</comment>
<evidence type="ECO:0000256" key="8">
    <source>
        <dbReference type="ARBA" id="ARBA00022737"/>
    </source>
</evidence>
<dbReference type="PANTHER" id="PTHR13820">
    <property type="entry name" value="SYNUCLEIN"/>
    <property type="match status" value="1"/>
</dbReference>
<keyword evidence="15" id="KW-1185">Reference proteome</keyword>
<dbReference type="FunFam" id="1.10.287.700:FF:000002">
    <property type="entry name" value="Gamma-synuclein"/>
    <property type="match status" value="1"/>
</dbReference>
<evidence type="ECO:0000256" key="11">
    <source>
        <dbReference type="ARBA" id="ARBA00045236"/>
    </source>
</evidence>
<dbReference type="Gene3D" id="1.10.287.700">
    <property type="entry name" value="Helix hairpin bin"/>
    <property type="match status" value="1"/>
</dbReference>
<evidence type="ECO:0000256" key="6">
    <source>
        <dbReference type="ARBA" id="ARBA00022490"/>
    </source>
</evidence>
<dbReference type="GO" id="GO:0005813">
    <property type="term" value="C:centrosome"/>
    <property type="evidence" value="ECO:0007669"/>
    <property type="project" value="UniProtKB-SubCell"/>
</dbReference>
<evidence type="ECO:0000256" key="3">
    <source>
        <dbReference type="ARBA" id="ARBA00004556"/>
    </source>
</evidence>
<feature type="compositionally biased region" description="Polar residues" evidence="13">
    <location>
        <begin position="88"/>
        <end position="106"/>
    </location>
</feature>
<reference evidence="14 15" key="1">
    <citation type="submission" date="2012-03" db="EMBL/GenBank/DDBJ databases">
        <title>Whole Genome Assembly of Papio anubis.</title>
        <authorList>
            <person name="Liu Y.L."/>
            <person name="Abraham K.A."/>
            <person name="Akbar H.A."/>
            <person name="Ali S.A."/>
            <person name="Anosike U.A."/>
            <person name="Aqrawi P.A."/>
            <person name="Arias F.A."/>
            <person name="Attaway T.A."/>
            <person name="Awwad R.A."/>
            <person name="Babu C.B."/>
            <person name="Bandaranaike D.B."/>
            <person name="Battles P.B."/>
            <person name="Bell A.B."/>
            <person name="Beltran B.B."/>
            <person name="Berhane-Mersha D.B."/>
            <person name="Bess C.B."/>
            <person name="Bickham C.B."/>
            <person name="Bolden T.B."/>
            <person name="Carter K.C."/>
            <person name="Chau D.C."/>
            <person name="Chavez A.C."/>
            <person name="Clerc-Blankenburg K.C."/>
            <person name="Coyle M.C."/>
            <person name="Dao M.D."/>
            <person name="Davila M.L.D."/>
            <person name="Davy-Carroll L.D."/>
            <person name="Denson S.D."/>
            <person name="Dinh H.D."/>
            <person name="Fernandez S.F."/>
            <person name="Fernando P.F."/>
            <person name="Forbes L.F."/>
            <person name="Francis C.F."/>
            <person name="Francisco L.F."/>
            <person name="Fu Q.F."/>
            <person name="Garcia-Iii R.G."/>
            <person name="Garrett T.G."/>
            <person name="Gross S.G."/>
            <person name="Gubbala S.G."/>
            <person name="Hirani K.H."/>
            <person name="Hogues M.H."/>
            <person name="Hollins B.H."/>
            <person name="Jackson L.J."/>
            <person name="Javaid M.J."/>
            <person name="Jhangiani S.J."/>
            <person name="Johnson A.J."/>
            <person name="Johnson B.J."/>
            <person name="Jones J.J."/>
            <person name="Joshi V.J."/>
            <person name="Kalu J.K."/>
            <person name="Khan N.K."/>
            <person name="Korchina V.K."/>
            <person name="Kovar C.K."/>
            <person name="Lago L.L."/>
            <person name="Lara F.L."/>
            <person name="Le T.-K.L."/>
            <person name="Lee S.L."/>
            <person name="Legall-Iii F.L."/>
            <person name="Lemon S.L."/>
            <person name="Liu J.L."/>
            <person name="Liu Y.-S.L."/>
            <person name="Liyanage D.L."/>
            <person name="Lopez J.L."/>
            <person name="Lorensuhewa L.L."/>
            <person name="Mata R.M."/>
            <person name="Mathew T.M."/>
            <person name="Mercado C.M."/>
            <person name="Mercado I.M."/>
            <person name="Morales K.M."/>
            <person name="Morgan M.M."/>
            <person name="Munidasa M.M."/>
            <person name="Ngo D.N."/>
            <person name="Nguyen L.N."/>
            <person name="Nguyen T.N."/>
            <person name="Nguyen N.N."/>
            <person name="Obregon M.O."/>
            <person name="Okwuonu G.O."/>
            <person name="Ongeri F.O."/>
            <person name="Onwere C.O."/>
            <person name="Osifeso I.O."/>
            <person name="Parra A.P."/>
            <person name="Patil S.P."/>
            <person name="Perez A.P."/>
            <person name="Perez Y.P."/>
            <person name="Pham C.P."/>
            <person name="Pu L.-L.P."/>
            <person name="Puazo M.P."/>
            <person name="Quiroz J.Q."/>
            <person name="Rouhana J.R."/>
            <person name="Ruiz M.R."/>
            <person name="Ruiz S.-J.R."/>
            <person name="Saada N.S."/>
            <person name="Santibanez J.S."/>
            <person name="Scheel M.S."/>
            <person name="Schneider B.S."/>
            <person name="Simmons D.S."/>
            <person name="Sisson I.S."/>
            <person name="Tang L.-Y.T."/>
            <person name="Thornton R.T."/>
            <person name="Tisius J.T."/>
            <person name="Toledanes G.T."/>
            <person name="Trejos Z.T."/>
            <person name="Usmani K.U."/>
            <person name="Varghese R.V."/>
            <person name="Vattathil S.V."/>
            <person name="Vee V.V."/>
            <person name="Walker D.W."/>
            <person name="Weissenberger G.W."/>
            <person name="White C.W."/>
            <person name="Williams A.W."/>
            <person name="Woodworth J.W."/>
            <person name="Wright R.W."/>
            <person name="Zhu Y.Z."/>
            <person name="Han Y.H."/>
            <person name="Newsham I.N."/>
            <person name="Nazareth L.N."/>
            <person name="Worley K.W."/>
            <person name="Muzny D.M."/>
            <person name="Rogers J.R."/>
            <person name="Gibbs R.G."/>
        </authorList>
    </citation>
    <scope>NUCLEOTIDE SEQUENCE [LARGE SCALE GENOMIC DNA]</scope>
</reference>
<dbReference type="GO" id="GO:0048471">
    <property type="term" value="C:perinuclear region of cytoplasm"/>
    <property type="evidence" value="ECO:0007669"/>
    <property type="project" value="UniProtKB-SubCell"/>
</dbReference>
<feature type="region of interest" description="Disordered" evidence="13">
    <location>
        <begin position="1"/>
        <end position="31"/>
    </location>
</feature>
<dbReference type="Ensembl" id="ENSPANT00000066208.1">
    <property type="protein sequence ID" value="ENSPANP00000056917.1"/>
    <property type="gene ID" value="ENSPANG00000022614.3"/>
</dbReference>
<protein>
    <recommendedName>
        <fullName evidence="5 12">Gamma-synuclein</fullName>
    </recommendedName>
</protein>
<comment type="function">
    <text evidence="11">Plays a role in neurofilament network integrity. May be involved in modulating axonal architecture during development and in the adult. In vitro, increases the susceptibility of neurofilament-H to calcium-dependent proteases. May also function in modulating the keratin network in skin. Activates the MAPK and Elk-1 signal transduction pathway.</text>
</comment>
<dbReference type="OMA" id="ESPQPPH"/>
<dbReference type="PRINTS" id="PR01214">
    <property type="entry name" value="GSYNUCLEIN"/>
</dbReference>
<dbReference type="PRINTS" id="PR01211">
    <property type="entry name" value="SYNUCLEIN"/>
</dbReference>
<dbReference type="PANTHER" id="PTHR13820:SF10">
    <property type="entry name" value="GAMMA-SYNUCLEIN"/>
    <property type="match status" value="1"/>
</dbReference>
<dbReference type="GO" id="GO:0043679">
    <property type="term" value="C:axon terminus"/>
    <property type="evidence" value="ECO:0007669"/>
    <property type="project" value="TreeGrafter"/>
</dbReference>
<dbReference type="Pfam" id="PF01387">
    <property type="entry name" value="Synuclein"/>
    <property type="match status" value="1"/>
</dbReference>
<evidence type="ECO:0000256" key="9">
    <source>
        <dbReference type="ARBA" id="ARBA00023212"/>
    </source>
</evidence>
<dbReference type="GO" id="GO:0005819">
    <property type="term" value="C:spindle"/>
    <property type="evidence" value="ECO:0007669"/>
    <property type="project" value="UniProtKB-SubCell"/>
</dbReference>
<keyword evidence="6" id="KW-0963">Cytoplasm</keyword>
<dbReference type="GO" id="GO:0050808">
    <property type="term" value="P:synapse organization"/>
    <property type="evidence" value="ECO:0007669"/>
    <property type="project" value="TreeGrafter"/>
</dbReference>
<organism evidence="14 15">
    <name type="scientific">Papio anubis</name>
    <name type="common">Olive baboon</name>
    <dbReference type="NCBI Taxonomy" id="9555"/>
    <lineage>
        <taxon>Eukaryota</taxon>
        <taxon>Metazoa</taxon>
        <taxon>Chordata</taxon>
        <taxon>Craniata</taxon>
        <taxon>Vertebrata</taxon>
        <taxon>Euteleostomi</taxon>
        <taxon>Mammalia</taxon>
        <taxon>Eutheria</taxon>
        <taxon>Euarchontoglires</taxon>
        <taxon>Primates</taxon>
        <taxon>Haplorrhini</taxon>
        <taxon>Catarrhini</taxon>
        <taxon>Cercopithecidae</taxon>
        <taxon>Cercopithecinae</taxon>
        <taxon>Papio</taxon>
    </lineage>
</organism>
<keyword evidence="9" id="KW-0206">Cytoskeleton</keyword>
<evidence type="ECO:0000256" key="5">
    <source>
        <dbReference type="ARBA" id="ARBA00019266"/>
    </source>
</evidence>
<dbReference type="InterPro" id="IPR002462">
    <property type="entry name" value="Synuclein_gamma"/>
</dbReference>
<dbReference type="Proteomes" id="UP000028761">
    <property type="component" value="Chromosome 11"/>
</dbReference>
<evidence type="ECO:0000256" key="13">
    <source>
        <dbReference type="SAM" id="MobiDB-lite"/>
    </source>
</evidence>
<evidence type="ECO:0000256" key="7">
    <source>
        <dbReference type="ARBA" id="ARBA00022553"/>
    </source>
</evidence>
<feature type="region of interest" description="Disordered" evidence="13">
    <location>
        <begin position="78"/>
        <end position="110"/>
    </location>
</feature>
<dbReference type="GeneTree" id="ENSGT00950000183175"/>
<keyword evidence="7" id="KW-0597">Phosphoprotein</keyword>
<keyword evidence="8" id="KW-0677">Repeat</keyword>
<dbReference type="GO" id="GO:1903136">
    <property type="term" value="F:cuprous ion binding"/>
    <property type="evidence" value="ECO:0007669"/>
    <property type="project" value="TreeGrafter"/>
</dbReference>
<dbReference type="GO" id="GO:0007268">
    <property type="term" value="P:chemical synaptic transmission"/>
    <property type="evidence" value="ECO:0007669"/>
    <property type="project" value="TreeGrafter"/>
</dbReference>
<sequence>MNEGQGWVGRWPAPSSPWRARGRRAGLSQQEPRELGLCLPILEEGEAGPPSLPPSLPAPTARGAGWAPAGLRINISSASIGGSGDSRCGSTRASSSPQLTGRSSSVLPAAAQPCTPTMDVFKKGFSIAKEGVVGAVEKTKQGVTEAAEKTKEGVMYVGTKTKENVVHSVTSVAEKTKEQANAVSEAVVSSVNTVAAKTVEEAENIAVTSGVVRKVSPGPQTLLGPERLLGRGGITPLHTPGNMTGGWGWLQFQHRARWGPCLLFDLHSGLESPQPPHRGDLGAHLIDKESEAQNHSFWTAVSI</sequence>
<evidence type="ECO:0000256" key="2">
    <source>
        <dbReference type="ARBA" id="ARBA00004300"/>
    </source>
</evidence>
<name>A0A8I5R1R9_PAPAN</name>
<evidence type="ECO:0000256" key="1">
    <source>
        <dbReference type="ARBA" id="ARBA00004186"/>
    </source>
</evidence>
<dbReference type="GO" id="GO:0043025">
    <property type="term" value="C:neuronal cell body"/>
    <property type="evidence" value="ECO:0007669"/>
    <property type="project" value="TreeGrafter"/>
</dbReference>
<dbReference type="SUPFAM" id="SSF118375">
    <property type="entry name" value="Synuclein"/>
    <property type="match status" value="1"/>
</dbReference>
<reference evidence="14" key="3">
    <citation type="submission" date="2025-09" db="UniProtKB">
        <authorList>
            <consortium name="Ensembl"/>
        </authorList>
    </citation>
    <scope>IDENTIFICATION</scope>
</reference>
<evidence type="ECO:0000256" key="4">
    <source>
        <dbReference type="ARBA" id="ARBA00009147"/>
    </source>
</evidence>